<dbReference type="Proteomes" id="UP000314294">
    <property type="component" value="Unassembled WGS sequence"/>
</dbReference>
<evidence type="ECO:0000313" key="2">
    <source>
        <dbReference type="Proteomes" id="UP000314294"/>
    </source>
</evidence>
<proteinExistence type="predicted"/>
<organism evidence="1 2">
    <name type="scientific">Liparis tanakae</name>
    <name type="common">Tanaka's snailfish</name>
    <dbReference type="NCBI Taxonomy" id="230148"/>
    <lineage>
        <taxon>Eukaryota</taxon>
        <taxon>Metazoa</taxon>
        <taxon>Chordata</taxon>
        <taxon>Craniata</taxon>
        <taxon>Vertebrata</taxon>
        <taxon>Euteleostomi</taxon>
        <taxon>Actinopterygii</taxon>
        <taxon>Neopterygii</taxon>
        <taxon>Teleostei</taxon>
        <taxon>Neoteleostei</taxon>
        <taxon>Acanthomorphata</taxon>
        <taxon>Eupercaria</taxon>
        <taxon>Perciformes</taxon>
        <taxon>Cottioidei</taxon>
        <taxon>Cottales</taxon>
        <taxon>Liparidae</taxon>
        <taxon>Liparis</taxon>
    </lineage>
</organism>
<name>A0A4Z2H722_9TELE</name>
<keyword evidence="2" id="KW-1185">Reference proteome</keyword>
<reference evidence="1 2" key="1">
    <citation type="submission" date="2019-03" db="EMBL/GenBank/DDBJ databases">
        <title>First draft genome of Liparis tanakae, snailfish: a comprehensive survey of snailfish specific genes.</title>
        <authorList>
            <person name="Kim W."/>
            <person name="Song I."/>
            <person name="Jeong J.-H."/>
            <person name="Kim D."/>
            <person name="Kim S."/>
            <person name="Ryu S."/>
            <person name="Song J.Y."/>
            <person name="Lee S.K."/>
        </authorList>
    </citation>
    <scope>NUCLEOTIDE SEQUENCE [LARGE SCALE GENOMIC DNA]</scope>
    <source>
        <tissue evidence="1">Muscle</tissue>
    </source>
</reference>
<protein>
    <submittedName>
        <fullName evidence="1">Uncharacterized protein</fullName>
    </submittedName>
</protein>
<gene>
    <name evidence="1" type="ORF">EYF80_028503</name>
</gene>
<evidence type="ECO:0000313" key="1">
    <source>
        <dbReference type="EMBL" id="TNN61300.1"/>
    </source>
</evidence>
<dbReference type="EMBL" id="SRLO01000318">
    <property type="protein sequence ID" value="TNN61300.1"/>
    <property type="molecule type" value="Genomic_DNA"/>
</dbReference>
<dbReference type="AlphaFoldDB" id="A0A4Z2H722"/>
<accession>A0A4Z2H722</accession>
<comment type="caution">
    <text evidence="1">The sequence shown here is derived from an EMBL/GenBank/DDBJ whole genome shotgun (WGS) entry which is preliminary data.</text>
</comment>
<sequence>MRHIVLRCLASTCGRGQTYHAIDGQQLIPSLQAALPLGHASRDDAGDLHHSRVGVTFAGREGGDCCLKEEKQATANIQVFNLDFKELKVSADRQLKGLCSRYVEQTNRKLLFHV</sequence>